<comment type="caution">
    <text evidence="4">The sequence shown here is derived from an EMBL/GenBank/DDBJ whole genome shotgun (WGS) entry which is preliminary data.</text>
</comment>
<evidence type="ECO:0000259" key="3">
    <source>
        <dbReference type="Pfam" id="PF15057"/>
    </source>
</evidence>
<evidence type="ECO:0000256" key="1">
    <source>
        <dbReference type="SAM" id="MobiDB-lite"/>
    </source>
</evidence>
<sequence length="648" mass="71476">MPVSNLKDVFVSGCFKASSMPAHTPPCHACAPPNLFDGLREWNVTFVIDTSGSMYSKLWGVKEHLIQALYDRAYMLPDFKFNIVEFNSEVSKWCDRSVRCSPHTLAEAVAWIRCLECRSVSDSWTTLTALAAALGDPACRAVCLVTDGLPDSSPGGARPWLENWPPVHVVYLSQSSPQWLLQEIARETGGTFHMSALESTSVLQVAMPLSQAFCSVLAGSDSSLCYSGVPLHWPALCNPDSHRCPVKAAVKAGSVDGAQGGPQLVRGARILARRYQDGFYYLGHLSQEVQGLEEVFTVEFESNKRFRGRAGCRLQETRLCDLVQYEDAVRCPVTPGDSVLAPWEPDLERYGPGTVLLGQERRGHNSDAETSEQGLVVNFWNGHTVRVRPGVAIQVPLQLYEFLVLELQMPLSARRKLQESSPGYPRTAPPGYRTWRAEMAPAEYPCSYSATSTLSGAHFICPHWPGINCHSLSIRDALLKGTSGIDLSNGDTRKEGQGQRSLGRSAASDLCTPSRAKKGVHAVGFKEGTHSKSEQLQIKHGRAQKDVWRGTSASTVGNVIHCRALDPGCSLREPLWDREKRTNDEWRHSDPPPTSPISNRPGFTFSSEASHREVFQGIHQALRRDQKAIEAVLLRPPANLPQKKKNSR</sequence>
<dbReference type="EMBL" id="JAGXEW010000010">
    <property type="protein sequence ID" value="KAK1167217.1"/>
    <property type="molecule type" value="Genomic_DNA"/>
</dbReference>
<dbReference type="AlphaFoldDB" id="A0AAD8DBI1"/>
<keyword evidence="5" id="KW-1185">Reference proteome</keyword>
<reference evidence="4" key="1">
    <citation type="submission" date="2022-02" db="EMBL/GenBank/DDBJ databases">
        <title>Atlantic sturgeon de novo genome assembly.</title>
        <authorList>
            <person name="Stock M."/>
            <person name="Klopp C."/>
            <person name="Guiguen Y."/>
            <person name="Cabau C."/>
            <person name="Parinello H."/>
            <person name="Santidrian Yebra-Pimentel E."/>
            <person name="Kuhl H."/>
            <person name="Dirks R.P."/>
            <person name="Guessner J."/>
            <person name="Wuertz S."/>
            <person name="Du K."/>
            <person name="Schartl M."/>
        </authorList>
    </citation>
    <scope>NUCLEOTIDE SEQUENCE</scope>
    <source>
        <strain evidence="4">STURGEONOMICS-FGT-2020</strain>
        <tissue evidence="4">Whole blood</tissue>
    </source>
</reference>
<dbReference type="InterPro" id="IPR036465">
    <property type="entry name" value="vWFA_dom_sf"/>
</dbReference>
<protein>
    <recommendedName>
        <fullName evidence="6">DUF4537 domain-containing protein</fullName>
    </recommendedName>
</protein>
<evidence type="ECO:0000259" key="2">
    <source>
        <dbReference type="Pfam" id="PF13768"/>
    </source>
</evidence>
<feature type="domain" description="VWFA" evidence="2">
    <location>
        <begin position="43"/>
        <end position="193"/>
    </location>
</feature>
<evidence type="ECO:0000313" key="4">
    <source>
        <dbReference type="EMBL" id="KAK1167217.1"/>
    </source>
</evidence>
<dbReference type="PANTHER" id="PTHR14343:SF4">
    <property type="entry name" value="DUF4537 DOMAIN-CONTAINING PROTEIN"/>
    <property type="match status" value="1"/>
</dbReference>
<accession>A0AAD8DBI1</accession>
<dbReference type="InterPro" id="IPR002035">
    <property type="entry name" value="VWF_A"/>
</dbReference>
<name>A0AAD8DBI1_ACIOX</name>
<dbReference type="Proteomes" id="UP001230051">
    <property type="component" value="Unassembled WGS sequence"/>
</dbReference>
<dbReference type="Pfam" id="PF15057">
    <property type="entry name" value="DUF4537"/>
    <property type="match status" value="1"/>
</dbReference>
<gene>
    <name evidence="4" type="ORF">AOXY_G11898</name>
</gene>
<feature type="domain" description="DUF4537" evidence="3">
    <location>
        <begin position="267"/>
        <end position="404"/>
    </location>
</feature>
<dbReference type="PANTHER" id="PTHR14343">
    <property type="entry name" value="VWFA DOMAIN-CONTAINING PROTEIN"/>
    <property type="match status" value="1"/>
</dbReference>
<evidence type="ECO:0008006" key="6">
    <source>
        <dbReference type="Google" id="ProtNLM"/>
    </source>
</evidence>
<dbReference type="Gene3D" id="3.40.50.410">
    <property type="entry name" value="von Willebrand factor, type A domain"/>
    <property type="match status" value="1"/>
</dbReference>
<organism evidence="4 5">
    <name type="scientific">Acipenser oxyrinchus oxyrinchus</name>
    <dbReference type="NCBI Taxonomy" id="40147"/>
    <lineage>
        <taxon>Eukaryota</taxon>
        <taxon>Metazoa</taxon>
        <taxon>Chordata</taxon>
        <taxon>Craniata</taxon>
        <taxon>Vertebrata</taxon>
        <taxon>Euteleostomi</taxon>
        <taxon>Actinopterygii</taxon>
        <taxon>Chondrostei</taxon>
        <taxon>Acipenseriformes</taxon>
        <taxon>Acipenseridae</taxon>
        <taxon>Acipenser</taxon>
    </lineage>
</organism>
<feature type="region of interest" description="Disordered" evidence="1">
    <location>
        <begin position="485"/>
        <end position="549"/>
    </location>
</feature>
<dbReference type="InterPro" id="IPR032770">
    <property type="entry name" value="DUF4537"/>
</dbReference>
<evidence type="ECO:0000313" key="5">
    <source>
        <dbReference type="Proteomes" id="UP001230051"/>
    </source>
</evidence>
<feature type="region of interest" description="Disordered" evidence="1">
    <location>
        <begin position="582"/>
        <end position="605"/>
    </location>
</feature>
<dbReference type="SUPFAM" id="SSF53300">
    <property type="entry name" value="vWA-like"/>
    <property type="match status" value="1"/>
</dbReference>
<proteinExistence type="predicted"/>
<dbReference type="Pfam" id="PF13768">
    <property type="entry name" value="VWA_3"/>
    <property type="match status" value="1"/>
</dbReference>